<accession>A0ABR1SH49</accession>
<evidence type="ECO:0000313" key="1">
    <source>
        <dbReference type="EMBL" id="KAK8033655.1"/>
    </source>
</evidence>
<protein>
    <submittedName>
        <fullName evidence="1">Uncharacterized protein</fullName>
    </submittedName>
</protein>
<keyword evidence="2" id="KW-1185">Reference proteome</keyword>
<proteinExistence type="predicted"/>
<name>A0ABR1SH49_9PEZI</name>
<sequence>MTVCPTREMLGKMGTENHGQSYVLLPLNCYDRDQYSEGQCEAILLRWQHDRTYMRVPSQGLYKWKYGQVSRDSTVFVGKDDKPVTFLIGSGSRKIIFQLPDKGVTFLQDLSPVKGDYDPSRYTFSMAGVPEVPCKLAFVFHLEEFTRLLLVAIRLNGTGTSGKQETDYIMVTDVLPVESTTHYEKRIVKFRDQWISETDDTTQYLKVKFQRLSRSVTQDQVQSIKSRPVGDIFTQDVKIRSADGLTKMMLRVSLVKEAVYRDPTYVLRLSFIGSRLPSI</sequence>
<evidence type="ECO:0000313" key="2">
    <source>
        <dbReference type="Proteomes" id="UP001396898"/>
    </source>
</evidence>
<gene>
    <name evidence="1" type="ORF">PG991_003053</name>
</gene>
<dbReference type="EMBL" id="JAQQWI010000006">
    <property type="protein sequence ID" value="KAK8033655.1"/>
    <property type="molecule type" value="Genomic_DNA"/>
</dbReference>
<organism evidence="1 2">
    <name type="scientific">Apiospora marii</name>
    <dbReference type="NCBI Taxonomy" id="335849"/>
    <lineage>
        <taxon>Eukaryota</taxon>
        <taxon>Fungi</taxon>
        <taxon>Dikarya</taxon>
        <taxon>Ascomycota</taxon>
        <taxon>Pezizomycotina</taxon>
        <taxon>Sordariomycetes</taxon>
        <taxon>Xylariomycetidae</taxon>
        <taxon>Amphisphaeriales</taxon>
        <taxon>Apiosporaceae</taxon>
        <taxon>Apiospora</taxon>
    </lineage>
</organism>
<comment type="caution">
    <text evidence="1">The sequence shown here is derived from an EMBL/GenBank/DDBJ whole genome shotgun (WGS) entry which is preliminary data.</text>
</comment>
<dbReference type="Proteomes" id="UP001396898">
    <property type="component" value="Unassembled WGS sequence"/>
</dbReference>
<reference evidence="1 2" key="1">
    <citation type="submission" date="2023-01" db="EMBL/GenBank/DDBJ databases">
        <title>Analysis of 21 Apiospora genomes using comparative genomics revels a genus with tremendous synthesis potential of carbohydrate active enzymes and secondary metabolites.</title>
        <authorList>
            <person name="Sorensen T."/>
        </authorList>
    </citation>
    <scope>NUCLEOTIDE SEQUENCE [LARGE SCALE GENOMIC DNA]</scope>
    <source>
        <strain evidence="1 2">CBS 20057</strain>
    </source>
</reference>